<dbReference type="eggNOG" id="KOG0519">
    <property type="taxonomic scope" value="Eukaryota"/>
</dbReference>
<dbReference type="InterPro" id="IPR005467">
    <property type="entry name" value="His_kinase_dom"/>
</dbReference>
<reference evidence="7" key="4">
    <citation type="journal article" date="2015" name="G3 (Bethesda)">
        <title>Genome sequences of three phytopathogenic species of the Magnaporthaceae family of fungi.</title>
        <authorList>
            <person name="Okagaki L.H."/>
            <person name="Nunes C.C."/>
            <person name="Sailsbery J."/>
            <person name="Clay B."/>
            <person name="Brown D."/>
            <person name="John T."/>
            <person name="Oh Y."/>
            <person name="Young N."/>
            <person name="Fitzgerald M."/>
            <person name="Haas B.J."/>
            <person name="Zeng Q."/>
            <person name="Young S."/>
            <person name="Adiconis X."/>
            <person name="Fan L."/>
            <person name="Levin J.Z."/>
            <person name="Mitchell T.K."/>
            <person name="Okubara P.A."/>
            <person name="Farman M.L."/>
            <person name="Kohn L.M."/>
            <person name="Birren B."/>
            <person name="Ma L.-J."/>
            <person name="Dean R.A."/>
        </authorList>
    </citation>
    <scope>NUCLEOTIDE SEQUENCE</scope>
    <source>
        <strain evidence="7">ATCC 64411 / 73-15</strain>
    </source>
</reference>
<gene>
    <name evidence="6" type="ORF">MAPG_09383</name>
</gene>
<dbReference type="SUPFAM" id="SSF47384">
    <property type="entry name" value="Homodimeric domain of signal transducing histidine kinase"/>
    <property type="match status" value="1"/>
</dbReference>
<dbReference type="PROSITE" id="PS50109">
    <property type="entry name" value="HIS_KIN"/>
    <property type="match status" value="1"/>
</dbReference>
<dbReference type="AlphaFoldDB" id="A0A0C4E9T5"/>
<dbReference type="Gene3D" id="1.10.287.130">
    <property type="match status" value="1"/>
</dbReference>
<dbReference type="GO" id="GO:0000155">
    <property type="term" value="F:phosphorelay sensor kinase activity"/>
    <property type="evidence" value="ECO:0007669"/>
    <property type="project" value="InterPro"/>
</dbReference>
<dbReference type="EnsemblFungi" id="MAPG_09383T0">
    <property type="protein sequence ID" value="MAPG_09383T0"/>
    <property type="gene ID" value="MAPG_09383"/>
</dbReference>
<reference evidence="6" key="2">
    <citation type="submission" date="2010-05" db="EMBL/GenBank/DDBJ databases">
        <title>The Genome Sequence of Magnaporthe poae strain ATCC 64411.</title>
        <authorList>
            <consortium name="The Broad Institute Genome Sequencing Platform"/>
            <consortium name="Broad Institute Genome Sequencing Center for Infectious Disease"/>
            <person name="Ma L.-J."/>
            <person name="Dead R."/>
            <person name="Young S."/>
            <person name="Zeng Q."/>
            <person name="Koehrsen M."/>
            <person name="Alvarado L."/>
            <person name="Berlin A."/>
            <person name="Chapman S.B."/>
            <person name="Chen Z."/>
            <person name="Freedman E."/>
            <person name="Gellesch M."/>
            <person name="Goldberg J."/>
            <person name="Griggs A."/>
            <person name="Gujja S."/>
            <person name="Heilman E.R."/>
            <person name="Heiman D."/>
            <person name="Hepburn T."/>
            <person name="Howarth C."/>
            <person name="Jen D."/>
            <person name="Larson L."/>
            <person name="Mehta T."/>
            <person name="Neiman D."/>
            <person name="Pearson M."/>
            <person name="Roberts A."/>
            <person name="Saif S."/>
            <person name="Shea T."/>
            <person name="Shenoy N."/>
            <person name="Sisk P."/>
            <person name="Stolte C."/>
            <person name="Sykes S."/>
            <person name="Walk T."/>
            <person name="White J."/>
            <person name="Yandava C."/>
            <person name="Haas B."/>
            <person name="Nusbaum C."/>
            <person name="Birren B."/>
        </authorList>
    </citation>
    <scope>NUCLEOTIDE SEQUENCE</scope>
    <source>
        <strain evidence="6">ATCC 64411</strain>
    </source>
</reference>
<dbReference type="InterPro" id="IPR050956">
    <property type="entry name" value="2C_system_His_kinase"/>
</dbReference>
<dbReference type="SUPFAM" id="SSF55785">
    <property type="entry name" value="PYP-like sensor domain (PAS domain)"/>
    <property type="match status" value="1"/>
</dbReference>
<dbReference type="SMART" id="SM00448">
    <property type="entry name" value="REC"/>
    <property type="match status" value="1"/>
</dbReference>
<evidence type="ECO:0000313" key="7">
    <source>
        <dbReference type="EnsemblFungi" id="MAPG_09383T0"/>
    </source>
</evidence>
<dbReference type="Pfam" id="PF00512">
    <property type="entry name" value="HisKA"/>
    <property type="match status" value="1"/>
</dbReference>
<feature type="domain" description="Response regulatory" evidence="5">
    <location>
        <begin position="519"/>
        <end position="657"/>
    </location>
</feature>
<evidence type="ECO:0000256" key="2">
    <source>
        <dbReference type="PROSITE-ProRule" id="PRU00169"/>
    </source>
</evidence>
<sequence>MTELSPLGMFLISPDGVLREANDRFFEMTDHPRDSQYEYEMSWMDFILESSVETMEAGWRRLVQDQEPWSGELQLKKRSPAQSSVNLHGESIDYWVLLNAHPELAPDGTLRSIMGSITDISHLKWAQGLQHRQLQEAEETRRQQNEFIDITSHEMRNPLSAILQPAPTDVIESCVEAAHTIALCVQHQKSIVDDILTISKLDSNLLLITPVPTQPLTILRRAVKMFDPELQAKRIEVEIQTHPHFHELAVDWVTLDPSRVLQVLINLMTNAIKFTAPVSGKRLITVGVGASLAPPDARQIHAGFQYVPTKTSNVGITASEEWGIGEVLYINFQVQDTGCGLSEAEKQMLFQRFKQASPRTHAQYGGSGLGLFISKRLAELHGGQIGVASEAGEGSLFGFFVQAKRLPRRPSHLGPSLVEEYSSPLTQEEQQQQQRQNDEEQRHPIEHYLGADPSSLHSLQMTPQRQDFASSGGPAASLVATKAAATVAVTTAGNRVTTRVSTMRSATAAPVGVPAKDMHILVVEDNLINQKVLVTQLRKAGCTVHTANDGLEALAFLDTTNFRVRKADELGGHEGQRPHLSIILMDLEMPNMDGLTCVSEIRKMESDGRIRRHVPVIAVTANVRDEQMAKARSSGMDDVVSKPFRIPELLAKVNKLLTA</sequence>
<evidence type="ECO:0000313" key="8">
    <source>
        <dbReference type="Proteomes" id="UP000011715"/>
    </source>
</evidence>
<dbReference type="PANTHER" id="PTHR43719:SF30">
    <property type="entry name" value="TWO-COMPONENT SYSTEM RESPONSE REGULATOR"/>
    <property type="match status" value="1"/>
</dbReference>
<keyword evidence="1 2" id="KW-0597">Phosphoprotein</keyword>
<reference evidence="6" key="3">
    <citation type="submission" date="2011-03" db="EMBL/GenBank/DDBJ databases">
        <title>Annotation of Magnaporthe poae ATCC 64411.</title>
        <authorList>
            <person name="Ma L.-J."/>
            <person name="Dead R."/>
            <person name="Young S.K."/>
            <person name="Zeng Q."/>
            <person name="Gargeya S."/>
            <person name="Fitzgerald M."/>
            <person name="Haas B."/>
            <person name="Abouelleil A."/>
            <person name="Alvarado L."/>
            <person name="Arachchi H.M."/>
            <person name="Berlin A."/>
            <person name="Brown A."/>
            <person name="Chapman S.B."/>
            <person name="Chen Z."/>
            <person name="Dunbar C."/>
            <person name="Freedman E."/>
            <person name="Gearin G."/>
            <person name="Gellesch M."/>
            <person name="Goldberg J."/>
            <person name="Griggs A."/>
            <person name="Gujja S."/>
            <person name="Heiman D."/>
            <person name="Howarth C."/>
            <person name="Larson L."/>
            <person name="Lui A."/>
            <person name="MacDonald P.J.P."/>
            <person name="Mehta T."/>
            <person name="Montmayeur A."/>
            <person name="Murphy C."/>
            <person name="Neiman D."/>
            <person name="Pearson M."/>
            <person name="Priest M."/>
            <person name="Roberts A."/>
            <person name="Saif S."/>
            <person name="Shea T."/>
            <person name="Shenoy N."/>
            <person name="Sisk P."/>
            <person name="Stolte C."/>
            <person name="Sykes S."/>
            <person name="Yandava C."/>
            <person name="Wortman J."/>
            <person name="Nusbaum C."/>
            <person name="Birren B."/>
        </authorList>
    </citation>
    <scope>NUCLEOTIDE SEQUENCE</scope>
    <source>
        <strain evidence="6">ATCC 64411</strain>
    </source>
</reference>
<dbReference type="VEuPathDB" id="FungiDB:MAPG_09383"/>
<dbReference type="Pfam" id="PF00072">
    <property type="entry name" value="Response_reg"/>
    <property type="match status" value="1"/>
</dbReference>
<dbReference type="PANTHER" id="PTHR43719">
    <property type="entry name" value="TWO-COMPONENT HISTIDINE KINASE"/>
    <property type="match status" value="1"/>
</dbReference>
<dbReference type="Pfam" id="PF02518">
    <property type="entry name" value="HATPase_c"/>
    <property type="match status" value="1"/>
</dbReference>
<accession>A0A0C4E9T5</accession>
<dbReference type="InterPro" id="IPR003661">
    <property type="entry name" value="HisK_dim/P_dom"/>
</dbReference>
<dbReference type="OMA" id="FRIPEIW"/>
<evidence type="ECO:0000256" key="1">
    <source>
        <dbReference type="ARBA" id="ARBA00022553"/>
    </source>
</evidence>
<dbReference type="CDD" id="cd00082">
    <property type="entry name" value="HisKA"/>
    <property type="match status" value="1"/>
</dbReference>
<dbReference type="Gene3D" id="3.30.565.10">
    <property type="entry name" value="Histidine kinase-like ATPase, C-terminal domain"/>
    <property type="match status" value="1"/>
</dbReference>
<dbReference type="InterPro" id="IPR011006">
    <property type="entry name" value="CheY-like_superfamily"/>
</dbReference>
<dbReference type="PRINTS" id="PR00344">
    <property type="entry name" value="BCTRLSENSOR"/>
</dbReference>
<feature type="domain" description="Histidine kinase" evidence="4">
    <location>
        <begin position="150"/>
        <end position="405"/>
    </location>
</feature>
<feature type="modified residue" description="4-aspartylphosphate" evidence="2">
    <location>
        <position position="586"/>
    </location>
</feature>
<dbReference type="SUPFAM" id="SSF52172">
    <property type="entry name" value="CheY-like"/>
    <property type="match status" value="1"/>
</dbReference>
<dbReference type="CDD" id="cd17546">
    <property type="entry name" value="REC_hyHK_CKI1_RcsC-like"/>
    <property type="match status" value="1"/>
</dbReference>
<reference evidence="8" key="1">
    <citation type="submission" date="2010-05" db="EMBL/GenBank/DDBJ databases">
        <title>The genome sequence of Magnaporthe poae strain ATCC 64411.</title>
        <authorList>
            <person name="Ma L.-J."/>
            <person name="Dead R."/>
            <person name="Young S."/>
            <person name="Zeng Q."/>
            <person name="Koehrsen M."/>
            <person name="Alvarado L."/>
            <person name="Berlin A."/>
            <person name="Chapman S.B."/>
            <person name="Chen Z."/>
            <person name="Freedman E."/>
            <person name="Gellesch M."/>
            <person name="Goldberg J."/>
            <person name="Griggs A."/>
            <person name="Gujja S."/>
            <person name="Heilman E.R."/>
            <person name="Heiman D."/>
            <person name="Hepburn T."/>
            <person name="Howarth C."/>
            <person name="Jen D."/>
            <person name="Larson L."/>
            <person name="Mehta T."/>
            <person name="Neiman D."/>
            <person name="Pearson M."/>
            <person name="Roberts A."/>
            <person name="Saif S."/>
            <person name="Shea T."/>
            <person name="Shenoy N."/>
            <person name="Sisk P."/>
            <person name="Stolte C."/>
            <person name="Sykes S."/>
            <person name="Walk T."/>
            <person name="White J."/>
            <person name="Yandava C."/>
            <person name="Haas B."/>
            <person name="Nusbaum C."/>
            <person name="Birren B."/>
        </authorList>
    </citation>
    <scope>NUCLEOTIDE SEQUENCE [LARGE SCALE GENOMIC DNA]</scope>
    <source>
        <strain evidence="8">ATCC 64411 / 73-15</strain>
    </source>
</reference>
<dbReference type="PROSITE" id="PS50110">
    <property type="entry name" value="RESPONSE_REGULATORY"/>
    <property type="match status" value="1"/>
</dbReference>
<keyword evidence="8" id="KW-1185">Reference proteome</keyword>
<dbReference type="Gene3D" id="3.30.450.20">
    <property type="entry name" value="PAS domain"/>
    <property type="match status" value="1"/>
</dbReference>
<evidence type="ECO:0000259" key="5">
    <source>
        <dbReference type="PROSITE" id="PS50110"/>
    </source>
</evidence>
<dbReference type="InterPro" id="IPR001789">
    <property type="entry name" value="Sig_transdc_resp-reg_receiver"/>
</dbReference>
<name>A0A0C4E9T5_MAGP6</name>
<dbReference type="Gene3D" id="3.40.50.2300">
    <property type="match status" value="1"/>
</dbReference>
<dbReference type="CDD" id="cd00130">
    <property type="entry name" value="PAS"/>
    <property type="match status" value="1"/>
</dbReference>
<dbReference type="EMBL" id="GL876976">
    <property type="protein sequence ID" value="KLU90858.1"/>
    <property type="molecule type" value="Genomic_DNA"/>
</dbReference>
<dbReference type="InterPro" id="IPR036097">
    <property type="entry name" value="HisK_dim/P_sf"/>
</dbReference>
<dbReference type="OrthoDB" id="303614at2759"/>
<evidence type="ECO:0000256" key="3">
    <source>
        <dbReference type="SAM" id="MobiDB-lite"/>
    </source>
</evidence>
<organism evidence="7 8">
    <name type="scientific">Magnaporthiopsis poae (strain ATCC 64411 / 73-15)</name>
    <name type="common">Kentucky bluegrass fungus</name>
    <name type="synonym">Magnaporthe poae</name>
    <dbReference type="NCBI Taxonomy" id="644358"/>
    <lineage>
        <taxon>Eukaryota</taxon>
        <taxon>Fungi</taxon>
        <taxon>Dikarya</taxon>
        <taxon>Ascomycota</taxon>
        <taxon>Pezizomycotina</taxon>
        <taxon>Sordariomycetes</taxon>
        <taxon>Sordariomycetidae</taxon>
        <taxon>Magnaporthales</taxon>
        <taxon>Magnaporthaceae</taxon>
        <taxon>Magnaporthiopsis</taxon>
    </lineage>
</organism>
<dbReference type="InterPro" id="IPR004358">
    <property type="entry name" value="Sig_transdc_His_kin-like_C"/>
</dbReference>
<proteinExistence type="predicted"/>
<dbReference type="InterPro" id="IPR035965">
    <property type="entry name" value="PAS-like_dom_sf"/>
</dbReference>
<dbReference type="Proteomes" id="UP000011715">
    <property type="component" value="Unassembled WGS sequence"/>
</dbReference>
<dbReference type="InterPro" id="IPR000014">
    <property type="entry name" value="PAS"/>
</dbReference>
<dbReference type="SMART" id="SM00387">
    <property type="entry name" value="HATPase_c"/>
    <property type="match status" value="1"/>
</dbReference>
<protein>
    <submittedName>
        <fullName evidence="6 7">Uncharacterized protein</fullName>
    </submittedName>
</protein>
<reference evidence="7" key="5">
    <citation type="submission" date="2015-06" db="UniProtKB">
        <authorList>
            <consortium name="EnsemblFungi"/>
        </authorList>
    </citation>
    <scope>IDENTIFICATION</scope>
    <source>
        <strain evidence="7">ATCC 64411</strain>
    </source>
</reference>
<dbReference type="InterPro" id="IPR003594">
    <property type="entry name" value="HATPase_dom"/>
</dbReference>
<dbReference type="STRING" id="644358.A0A0C4E9T5"/>
<evidence type="ECO:0000313" key="6">
    <source>
        <dbReference type="EMBL" id="KLU90858.1"/>
    </source>
</evidence>
<dbReference type="SUPFAM" id="SSF55874">
    <property type="entry name" value="ATPase domain of HSP90 chaperone/DNA topoisomerase II/histidine kinase"/>
    <property type="match status" value="1"/>
</dbReference>
<evidence type="ECO:0000259" key="4">
    <source>
        <dbReference type="PROSITE" id="PS50109"/>
    </source>
</evidence>
<dbReference type="InterPro" id="IPR036890">
    <property type="entry name" value="HATPase_C_sf"/>
</dbReference>
<dbReference type="SMART" id="SM00388">
    <property type="entry name" value="HisKA"/>
    <property type="match status" value="1"/>
</dbReference>
<feature type="region of interest" description="Disordered" evidence="3">
    <location>
        <begin position="411"/>
        <end position="441"/>
    </location>
</feature>
<dbReference type="EMBL" id="ADBL01002395">
    <property type="status" value="NOT_ANNOTATED_CDS"/>
    <property type="molecule type" value="Genomic_DNA"/>
</dbReference>